<dbReference type="PIRSF" id="PIRSF002158">
    <property type="entry name" value="Ribosomal_L2"/>
    <property type="match status" value="1"/>
</dbReference>
<comment type="caution">
    <text evidence="11">The sequence shown here is derived from an EMBL/GenBank/DDBJ whole genome shotgun (WGS) entry which is preliminary data.</text>
</comment>
<dbReference type="InterPro" id="IPR022669">
    <property type="entry name" value="Ribosomal_uL2_C"/>
</dbReference>
<evidence type="ECO:0000259" key="10">
    <source>
        <dbReference type="SMART" id="SM01383"/>
    </source>
</evidence>
<evidence type="ECO:0000256" key="8">
    <source>
        <dbReference type="SAM" id="MobiDB-lite"/>
    </source>
</evidence>
<dbReference type="FunFam" id="4.10.950.10:FF:000001">
    <property type="entry name" value="50S ribosomal protein L2"/>
    <property type="match status" value="1"/>
</dbReference>
<dbReference type="SUPFAM" id="SSF50104">
    <property type="entry name" value="Translation proteins SH3-like domain"/>
    <property type="match status" value="1"/>
</dbReference>
<feature type="domain" description="Large ribosomal subunit protein uL2 RNA-binding" evidence="10">
    <location>
        <begin position="43"/>
        <end position="119"/>
    </location>
</feature>
<dbReference type="InterPro" id="IPR022671">
    <property type="entry name" value="Ribosomal_uL2_CS"/>
</dbReference>
<protein>
    <recommendedName>
        <fullName evidence="6 7">Large ribosomal subunit protein uL2</fullName>
    </recommendedName>
</protein>
<dbReference type="InterPro" id="IPR012340">
    <property type="entry name" value="NA-bd_OB-fold"/>
</dbReference>
<keyword evidence="2 7" id="KW-0699">rRNA-binding</keyword>
<dbReference type="InterPro" id="IPR022666">
    <property type="entry name" value="Ribosomal_uL2_RNA-bd_dom"/>
</dbReference>
<reference evidence="11 12" key="1">
    <citation type="submission" date="2014-03" db="EMBL/GenBank/DDBJ databases">
        <title>Genome sequence of Mycoplasma ovipneumoniae strain 14811.</title>
        <authorList>
            <person name="Sirand-Pugnet P."/>
            <person name="Breton M."/>
            <person name="Dordet-Frisoni E."/>
            <person name="Baranowski E."/>
            <person name="Barre A."/>
            <person name="Couture C."/>
            <person name="Dupuy V."/>
            <person name="Gaurivaud P."/>
            <person name="Jacob D."/>
            <person name="Lemaitre C."/>
            <person name="Manso-Silvan L."/>
            <person name="Nikolski M."/>
            <person name="Nouvel L.-X."/>
            <person name="Poumarat F."/>
            <person name="Tardy F."/>
            <person name="Thebault P."/>
            <person name="Theil S."/>
            <person name="Citti C."/>
            <person name="Thiaucourt F."/>
            <person name="Blanchard A."/>
        </authorList>
    </citation>
    <scope>NUCLEOTIDE SEQUENCE [LARGE SCALE GENOMIC DNA]</scope>
    <source>
        <strain evidence="11 12">14811</strain>
    </source>
</reference>
<evidence type="ECO:0000313" key="11">
    <source>
        <dbReference type="EMBL" id="EXU61260.1"/>
    </source>
</evidence>
<comment type="similarity">
    <text evidence="1 7">Belongs to the universal ribosomal protein uL2 family.</text>
</comment>
<evidence type="ECO:0000256" key="7">
    <source>
        <dbReference type="HAMAP-Rule" id="MF_01320"/>
    </source>
</evidence>
<dbReference type="GO" id="GO:0002181">
    <property type="term" value="P:cytoplasmic translation"/>
    <property type="evidence" value="ECO:0007669"/>
    <property type="project" value="TreeGrafter"/>
</dbReference>
<dbReference type="Proteomes" id="UP000020977">
    <property type="component" value="Unassembled WGS sequence"/>
</dbReference>
<dbReference type="HAMAP" id="MF_01320_B">
    <property type="entry name" value="Ribosomal_uL2_B"/>
    <property type="match status" value="1"/>
</dbReference>
<dbReference type="GO" id="GO:0016740">
    <property type="term" value="F:transferase activity"/>
    <property type="evidence" value="ECO:0007669"/>
    <property type="project" value="InterPro"/>
</dbReference>
<evidence type="ECO:0000256" key="6">
    <source>
        <dbReference type="ARBA" id="ARBA00035242"/>
    </source>
</evidence>
<comment type="function">
    <text evidence="7">One of the primary rRNA binding proteins. Required for association of the 30S and 50S subunits to form the 70S ribosome, for tRNA binding and peptide bond formation. It has been suggested to have peptidyltransferase activity; this is somewhat controversial. Makes several contacts with the 16S rRNA in the 70S ribosome.</text>
</comment>
<evidence type="ECO:0000313" key="12">
    <source>
        <dbReference type="Proteomes" id="UP000020977"/>
    </source>
</evidence>
<feature type="region of interest" description="Disordered" evidence="8">
    <location>
        <begin position="215"/>
        <end position="282"/>
    </location>
</feature>
<dbReference type="Gene3D" id="2.40.50.140">
    <property type="entry name" value="Nucleic acid-binding proteins"/>
    <property type="match status" value="1"/>
</dbReference>
<evidence type="ECO:0000256" key="1">
    <source>
        <dbReference type="ARBA" id="ARBA00005636"/>
    </source>
</evidence>
<keyword evidence="4 7" id="KW-0689">Ribosomal protein</keyword>
<dbReference type="RefSeq" id="WP_044284059.1">
    <property type="nucleotide sequence ID" value="NZ_JFAD01000013.1"/>
</dbReference>
<dbReference type="FunFam" id="2.40.50.140:FF:000003">
    <property type="entry name" value="50S ribosomal protein L2"/>
    <property type="match status" value="1"/>
</dbReference>
<feature type="compositionally biased region" description="Basic residues" evidence="8">
    <location>
        <begin position="263"/>
        <end position="282"/>
    </location>
</feature>
<gene>
    <name evidence="7 11" type="primary">rplB</name>
    <name evidence="11" type="ORF">MOVI_2100</name>
</gene>
<sequence>MALKYYKPTTNGRRHMSSLDFGANLTTNRPEKSLLVTLKKHSGRNAQGKITVRHQGGRHKRKYRLIDFKRNKDNIPAIVKTIEYDPNRSANIALVSYIDGEKRYILAPKNLKVGQKISSGPEADILVGNCLPLKNIPEGTFVHNLELHPGAGGQLIRSAGTWAQIQGRDENGKYVILKLKSGEYRRILSTCRATVGVVGNEENSLVNIGKAGRNRHKGIRPTVRGSVMNPNDHPHGGGEGKQPIGRKTPLTPWGKKALGVKTRNPKKASTKLIIRSRKESKK</sequence>
<dbReference type="Pfam" id="PF00181">
    <property type="entry name" value="Ribosomal_L2_N"/>
    <property type="match status" value="1"/>
</dbReference>
<dbReference type="InterPro" id="IPR002171">
    <property type="entry name" value="Ribosomal_uL2"/>
</dbReference>
<evidence type="ECO:0000259" key="9">
    <source>
        <dbReference type="SMART" id="SM01382"/>
    </source>
</evidence>
<dbReference type="NCBIfam" id="TIGR01171">
    <property type="entry name" value="rplB_bact"/>
    <property type="match status" value="1"/>
</dbReference>
<dbReference type="STRING" id="1188239.MOVI_2100"/>
<name>A0A014MIB0_9BACT</name>
<dbReference type="PANTHER" id="PTHR13691:SF5">
    <property type="entry name" value="LARGE RIBOSOMAL SUBUNIT PROTEIN UL2M"/>
    <property type="match status" value="1"/>
</dbReference>
<dbReference type="GO" id="GO:0003735">
    <property type="term" value="F:structural constituent of ribosome"/>
    <property type="evidence" value="ECO:0007669"/>
    <property type="project" value="InterPro"/>
</dbReference>
<accession>A0A014MIB0</accession>
<dbReference type="InterPro" id="IPR008991">
    <property type="entry name" value="Translation_prot_SH3-like_sf"/>
</dbReference>
<dbReference type="AlphaFoldDB" id="A0A014MIB0"/>
<dbReference type="SMART" id="SM01382">
    <property type="entry name" value="Ribosomal_L2_C"/>
    <property type="match status" value="1"/>
</dbReference>
<dbReference type="Gene3D" id="2.30.30.30">
    <property type="match status" value="1"/>
</dbReference>
<evidence type="ECO:0000256" key="2">
    <source>
        <dbReference type="ARBA" id="ARBA00022730"/>
    </source>
</evidence>
<evidence type="ECO:0000256" key="3">
    <source>
        <dbReference type="ARBA" id="ARBA00022884"/>
    </source>
</evidence>
<dbReference type="FunFam" id="2.30.30.30:FF:000001">
    <property type="entry name" value="50S ribosomal protein L2"/>
    <property type="match status" value="1"/>
</dbReference>
<dbReference type="EMBL" id="JFAD01000013">
    <property type="protein sequence ID" value="EXU61260.1"/>
    <property type="molecule type" value="Genomic_DNA"/>
</dbReference>
<dbReference type="SUPFAM" id="SSF50249">
    <property type="entry name" value="Nucleic acid-binding proteins"/>
    <property type="match status" value="1"/>
</dbReference>
<dbReference type="PANTHER" id="PTHR13691">
    <property type="entry name" value="RIBOSOMAL PROTEIN L2"/>
    <property type="match status" value="1"/>
</dbReference>
<dbReference type="GO" id="GO:0015934">
    <property type="term" value="C:large ribosomal subunit"/>
    <property type="evidence" value="ECO:0007669"/>
    <property type="project" value="InterPro"/>
</dbReference>
<dbReference type="Gene3D" id="4.10.950.10">
    <property type="entry name" value="Ribosomal protein L2, domain 3"/>
    <property type="match status" value="1"/>
</dbReference>
<dbReference type="Pfam" id="PF03947">
    <property type="entry name" value="Ribosomal_L2_C"/>
    <property type="match status" value="1"/>
</dbReference>
<proteinExistence type="inferred from homology"/>
<evidence type="ECO:0000256" key="4">
    <source>
        <dbReference type="ARBA" id="ARBA00022980"/>
    </source>
</evidence>
<dbReference type="GO" id="GO:0019843">
    <property type="term" value="F:rRNA binding"/>
    <property type="evidence" value="ECO:0007669"/>
    <property type="project" value="UniProtKB-UniRule"/>
</dbReference>
<dbReference type="InterPro" id="IPR005880">
    <property type="entry name" value="Ribosomal_uL2_bac/org-type"/>
</dbReference>
<dbReference type="eggNOG" id="COG0090">
    <property type="taxonomic scope" value="Bacteria"/>
</dbReference>
<dbReference type="InterPro" id="IPR014722">
    <property type="entry name" value="Rib_uL2_dom2"/>
</dbReference>
<dbReference type="PROSITE" id="PS00467">
    <property type="entry name" value="RIBOSOMAL_L2"/>
    <property type="match status" value="1"/>
</dbReference>
<feature type="domain" description="Large ribosomal subunit protein uL2 C-terminal" evidence="9">
    <location>
        <begin position="125"/>
        <end position="256"/>
    </location>
</feature>
<keyword evidence="5 7" id="KW-0687">Ribonucleoprotein</keyword>
<dbReference type="SMART" id="SM01383">
    <property type="entry name" value="Ribosomal_L2"/>
    <property type="match status" value="1"/>
</dbReference>
<comment type="subunit">
    <text evidence="7">Part of the 50S ribosomal subunit. Forms a bridge to the 30S subunit in the 70S ribosome.</text>
</comment>
<dbReference type="InterPro" id="IPR014726">
    <property type="entry name" value="Ribosomal_uL2_dom3"/>
</dbReference>
<evidence type="ECO:0000256" key="5">
    <source>
        <dbReference type="ARBA" id="ARBA00023274"/>
    </source>
</evidence>
<keyword evidence="3 7" id="KW-0694">RNA-binding</keyword>
<organism evidence="11 12">
    <name type="scientific">Mesomycoplasma ovipneumoniae 14811</name>
    <dbReference type="NCBI Taxonomy" id="1188239"/>
    <lineage>
        <taxon>Bacteria</taxon>
        <taxon>Bacillati</taxon>
        <taxon>Mycoplasmatota</taxon>
        <taxon>Mycoplasmoidales</taxon>
        <taxon>Metamycoplasmataceae</taxon>
        <taxon>Mesomycoplasma</taxon>
    </lineage>
</organism>